<organism evidence="2 3">
    <name type="scientific">Paenibacillus konkukensis</name>
    <dbReference type="NCBI Taxonomy" id="2020716"/>
    <lineage>
        <taxon>Bacteria</taxon>
        <taxon>Bacillati</taxon>
        <taxon>Bacillota</taxon>
        <taxon>Bacilli</taxon>
        <taxon>Bacillales</taxon>
        <taxon>Paenibacillaceae</taxon>
        <taxon>Paenibacillus</taxon>
    </lineage>
</organism>
<sequence length="329" mass="38231">MATYPVFNVAYLCLSAWLFTFGLYKLLQPLLRNLGLLLRTERRHRADMKLLQQRKQRDEQRWITVIWLRLRRQLELLLKATQGEKFNESTVQKFVLMNVSTSLSACIVIYFITYDIRFSLFLGLLILTAPAAYYRIKLRNMQIQGGYDLAEAVGILSSKYKVSRGNMRAALQLASPEIASAPIRRHFMNWIREELNYVDSQELEKAVEEFIYSIHTSFAKQLGLTVLKGLLRGENVESTLNAIDKNIHKQIDMLRDEGDSSTEVLQLSWLHVILFPLLIVIMIVFMGYNSTMHYQLGTEQGRFWFTVTLCFIGGSLLLAVWFRRPPNDY</sequence>
<reference evidence="2" key="1">
    <citation type="submission" date="2018-02" db="EMBL/GenBank/DDBJ databases">
        <authorList>
            <person name="Kim S.-K."/>
            <person name="Jung H.-I."/>
            <person name="Lee S.-W."/>
        </authorList>
    </citation>
    <scope>NUCLEOTIDE SEQUENCE</scope>
    <source>
        <strain evidence="2">SK3146</strain>
    </source>
</reference>
<evidence type="ECO:0000256" key="1">
    <source>
        <dbReference type="SAM" id="Phobius"/>
    </source>
</evidence>
<dbReference type="RefSeq" id="WP_249865711.1">
    <property type="nucleotide sequence ID" value="NZ_CP027059.1"/>
</dbReference>
<feature type="transmembrane region" description="Helical" evidence="1">
    <location>
        <begin position="118"/>
        <end position="136"/>
    </location>
</feature>
<feature type="transmembrane region" description="Helical" evidence="1">
    <location>
        <begin position="94"/>
        <end position="112"/>
    </location>
</feature>
<keyword evidence="3" id="KW-1185">Reference proteome</keyword>
<keyword evidence="1" id="KW-0812">Transmembrane</keyword>
<reference evidence="2" key="2">
    <citation type="journal article" date="2021" name="J Anim Sci Technol">
        <title>Complete genome sequence of Paenibacillus konkukensis sp. nov. SK3146 as a potential probiotic strain.</title>
        <authorList>
            <person name="Jung H.I."/>
            <person name="Park S."/>
            <person name="Niu K.M."/>
            <person name="Lee S.W."/>
            <person name="Kothari D."/>
            <person name="Yi K.J."/>
            <person name="Kim S.K."/>
        </authorList>
    </citation>
    <scope>NUCLEOTIDE SEQUENCE</scope>
    <source>
        <strain evidence="2">SK3146</strain>
    </source>
</reference>
<evidence type="ECO:0008006" key="4">
    <source>
        <dbReference type="Google" id="ProtNLM"/>
    </source>
</evidence>
<proteinExistence type="predicted"/>
<keyword evidence="1" id="KW-0472">Membrane</keyword>
<accession>A0ABY4RNU8</accession>
<dbReference type="EMBL" id="CP027059">
    <property type="protein sequence ID" value="UQZ83717.1"/>
    <property type="molecule type" value="Genomic_DNA"/>
</dbReference>
<evidence type="ECO:0000313" key="3">
    <source>
        <dbReference type="Proteomes" id="UP001057134"/>
    </source>
</evidence>
<dbReference type="Proteomes" id="UP001057134">
    <property type="component" value="Chromosome"/>
</dbReference>
<protein>
    <recommendedName>
        <fullName evidence="4">Type II secretion system protein GspF domain-containing protein</fullName>
    </recommendedName>
</protein>
<feature type="transmembrane region" description="Helical" evidence="1">
    <location>
        <begin position="6"/>
        <end position="27"/>
    </location>
</feature>
<gene>
    <name evidence="2" type="ORF">SK3146_02924</name>
</gene>
<feature type="transmembrane region" description="Helical" evidence="1">
    <location>
        <begin position="303"/>
        <end position="322"/>
    </location>
</feature>
<feature type="transmembrane region" description="Helical" evidence="1">
    <location>
        <begin position="269"/>
        <end position="288"/>
    </location>
</feature>
<name>A0ABY4RNU8_9BACL</name>
<keyword evidence="1" id="KW-1133">Transmembrane helix</keyword>
<evidence type="ECO:0000313" key="2">
    <source>
        <dbReference type="EMBL" id="UQZ83717.1"/>
    </source>
</evidence>